<dbReference type="EMBL" id="JAYMYS010000002">
    <property type="protein sequence ID" value="KAK7407177.1"/>
    <property type="molecule type" value="Genomic_DNA"/>
</dbReference>
<dbReference type="Pfam" id="PF00139">
    <property type="entry name" value="Lectin_legB"/>
    <property type="match status" value="1"/>
</dbReference>
<name>A0AAN9SX00_PSOTE</name>
<comment type="similarity">
    <text evidence="1">Belongs to the leguminous lectin family.</text>
</comment>
<dbReference type="SUPFAM" id="SSF49899">
    <property type="entry name" value="Concanavalin A-like lectins/glucanases"/>
    <property type="match status" value="1"/>
</dbReference>
<dbReference type="Proteomes" id="UP001386955">
    <property type="component" value="Unassembled WGS sequence"/>
</dbReference>
<dbReference type="PIRSF" id="PIRSF002690">
    <property type="entry name" value="L-type_lectin_plant"/>
    <property type="match status" value="1"/>
</dbReference>
<evidence type="ECO:0000313" key="4">
    <source>
        <dbReference type="EMBL" id="KAK7407177.1"/>
    </source>
</evidence>
<comment type="caution">
    <text evidence="4">The sequence shown here is derived from an EMBL/GenBank/DDBJ whole genome shotgun (WGS) entry which is preliminary data.</text>
</comment>
<dbReference type="GO" id="GO:0030246">
    <property type="term" value="F:carbohydrate binding"/>
    <property type="evidence" value="ECO:0007669"/>
    <property type="project" value="UniProtKB-KW"/>
</dbReference>
<evidence type="ECO:0000256" key="2">
    <source>
        <dbReference type="ARBA" id="ARBA00022734"/>
    </source>
</evidence>
<keyword evidence="2" id="KW-0430">Lectin</keyword>
<protein>
    <recommendedName>
        <fullName evidence="3">Legume lectin domain-containing protein</fullName>
    </recommendedName>
</protein>
<keyword evidence="5" id="KW-1185">Reference proteome</keyword>
<dbReference type="InterPro" id="IPR001220">
    <property type="entry name" value="Legume_lectin_dom"/>
</dbReference>
<reference evidence="4 5" key="1">
    <citation type="submission" date="2024-01" db="EMBL/GenBank/DDBJ databases">
        <title>The genomes of 5 underutilized Papilionoideae crops provide insights into root nodulation and disease resistanc.</title>
        <authorList>
            <person name="Jiang F."/>
        </authorList>
    </citation>
    <scope>NUCLEOTIDE SEQUENCE [LARGE SCALE GENOMIC DNA]</scope>
    <source>
        <strain evidence="4">DUOXIRENSHENG_FW03</strain>
        <tissue evidence="4">Leaves</tissue>
    </source>
</reference>
<dbReference type="PANTHER" id="PTHR32401:SF31">
    <property type="entry name" value="LECTIN 6"/>
    <property type="match status" value="1"/>
</dbReference>
<evidence type="ECO:0000313" key="5">
    <source>
        <dbReference type="Proteomes" id="UP001386955"/>
    </source>
</evidence>
<gene>
    <name evidence="4" type="ORF">VNO78_08873</name>
</gene>
<organism evidence="4 5">
    <name type="scientific">Psophocarpus tetragonolobus</name>
    <name type="common">Winged bean</name>
    <name type="synonym">Dolichos tetragonolobus</name>
    <dbReference type="NCBI Taxonomy" id="3891"/>
    <lineage>
        <taxon>Eukaryota</taxon>
        <taxon>Viridiplantae</taxon>
        <taxon>Streptophyta</taxon>
        <taxon>Embryophyta</taxon>
        <taxon>Tracheophyta</taxon>
        <taxon>Spermatophyta</taxon>
        <taxon>Magnoliopsida</taxon>
        <taxon>eudicotyledons</taxon>
        <taxon>Gunneridae</taxon>
        <taxon>Pentapetalae</taxon>
        <taxon>rosids</taxon>
        <taxon>fabids</taxon>
        <taxon>Fabales</taxon>
        <taxon>Fabaceae</taxon>
        <taxon>Papilionoideae</taxon>
        <taxon>50 kb inversion clade</taxon>
        <taxon>NPAAA clade</taxon>
        <taxon>indigoferoid/millettioid clade</taxon>
        <taxon>Phaseoleae</taxon>
        <taxon>Psophocarpus</taxon>
    </lineage>
</organism>
<dbReference type="InterPro" id="IPR016363">
    <property type="entry name" value="L-lectin"/>
</dbReference>
<dbReference type="Gene3D" id="2.60.120.200">
    <property type="match status" value="1"/>
</dbReference>
<dbReference type="CDD" id="cd06899">
    <property type="entry name" value="lectin_legume_LecRK_Arcelin_ConA"/>
    <property type="match status" value="1"/>
</dbReference>
<feature type="domain" description="Legume lectin" evidence="3">
    <location>
        <begin position="46"/>
        <end position="282"/>
    </location>
</feature>
<proteinExistence type="inferred from homology"/>
<evidence type="ECO:0000259" key="3">
    <source>
        <dbReference type="Pfam" id="PF00139"/>
    </source>
</evidence>
<accession>A0AAN9SX00</accession>
<dbReference type="InterPro" id="IPR013320">
    <property type="entry name" value="ConA-like_dom_sf"/>
</dbReference>
<dbReference type="AlphaFoldDB" id="A0AAN9SX00"/>
<dbReference type="InterPro" id="IPR050258">
    <property type="entry name" value="Leguminous_Lectin"/>
</dbReference>
<evidence type="ECO:0000256" key="1">
    <source>
        <dbReference type="ARBA" id="ARBA00007606"/>
    </source>
</evidence>
<sequence length="284" mass="31025">MANSKFNLFQSLSPFSTLLIKFLIPFLLLQHHNVKSQSSLDAYETISFSFSLFEKDVPNIGLLGNASISGGALRLTNTDQLGKPVQHSVGRALHVTPIHIRDKSNGKLADFTSDFSFIVNPSGSTLRGDGFAFFIAPAADFQFPKNSSGGYLGLFNPDTAFDPSKNQIVAIEFDSFTNDWDPSSPSQSPHIGIDVDSIKSVATVEWPSEFEPNNAVAHASINYDSESKILSAFVAYPDNRNATVSAIVDLRNVLPEWIRVGFSAATGDLVETHDILSWFFEATL</sequence>
<dbReference type="PANTHER" id="PTHR32401">
    <property type="entry name" value="CONCANAVALIN A-LIKE LECTIN FAMILY PROTEIN"/>
    <property type="match status" value="1"/>
</dbReference>